<dbReference type="InterPro" id="IPR035901">
    <property type="entry name" value="GIY-YIG_endonuc_sf"/>
</dbReference>
<dbReference type="GO" id="GO:0009380">
    <property type="term" value="C:excinuclease repair complex"/>
    <property type="evidence" value="ECO:0007669"/>
    <property type="project" value="TreeGrafter"/>
</dbReference>
<dbReference type="InterPro" id="IPR000305">
    <property type="entry name" value="GIY-YIG_endonuc"/>
</dbReference>
<evidence type="ECO:0000259" key="10">
    <source>
        <dbReference type="PROSITE" id="PS50164"/>
    </source>
</evidence>
<evidence type="ECO:0000256" key="6">
    <source>
        <dbReference type="ARBA" id="ARBA00023236"/>
    </source>
</evidence>
<organism evidence="11 12">
    <name type="scientific">Apibacter muscae</name>
    <dbReference type="NCBI Taxonomy" id="2509004"/>
    <lineage>
        <taxon>Bacteria</taxon>
        <taxon>Pseudomonadati</taxon>
        <taxon>Bacteroidota</taxon>
        <taxon>Flavobacteriia</taxon>
        <taxon>Flavobacteriales</taxon>
        <taxon>Weeksellaceae</taxon>
        <taxon>Apibacter</taxon>
    </lineage>
</organism>
<evidence type="ECO:0000256" key="8">
    <source>
        <dbReference type="ARBA" id="ARBA00042138"/>
    </source>
</evidence>
<keyword evidence="12" id="KW-1185">Reference proteome</keyword>
<dbReference type="Pfam" id="PF01541">
    <property type="entry name" value="GIY-YIG"/>
    <property type="match status" value="1"/>
</dbReference>
<dbReference type="SMART" id="SM00465">
    <property type="entry name" value="GIYc"/>
    <property type="match status" value="1"/>
</dbReference>
<evidence type="ECO:0000256" key="3">
    <source>
        <dbReference type="ARBA" id="ARBA00022801"/>
    </source>
</evidence>
<evidence type="ECO:0000256" key="2">
    <source>
        <dbReference type="ARBA" id="ARBA00022769"/>
    </source>
</evidence>
<dbReference type="GO" id="GO:0004519">
    <property type="term" value="F:endonuclease activity"/>
    <property type="evidence" value="ECO:0007669"/>
    <property type="project" value="UniProtKB-KW"/>
</dbReference>
<evidence type="ECO:0000256" key="5">
    <source>
        <dbReference type="ARBA" id="ARBA00023204"/>
    </source>
</evidence>
<evidence type="ECO:0000313" key="12">
    <source>
        <dbReference type="Proteomes" id="UP000319499"/>
    </source>
</evidence>
<keyword evidence="3" id="KW-0378">Hydrolase</keyword>
<dbReference type="EMBL" id="SELH01000014">
    <property type="protein sequence ID" value="TWP29424.1"/>
    <property type="molecule type" value="Genomic_DNA"/>
</dbReference>
<evidence type="ECO:0000313" key="11">
    <source>
        <dbReference type="EMBL" id="TWP29424.1"/>
    </source>
</evidence>
<dbReference type="Gene3D" id="3.40.1440.10">
    <property type="entry name" value="GIY-YIG endonuclease"/>
    <property type="match status" value="1"/>
</dbReference>
<evidence type="ECO:0000256" key="7">
    <source>
        <dbReference type="ARBA" id="ARBA00040756"/>
    </source>
</evidence>
<dbReference type="PANTHER" id="PTHR30562">
    <property type="entry name" value="UVRC/OXIDOREDUCTASE"/>
    <property type="match status" value="1"/>
</dbReference>
<dbReference type="OrthoDB" id="9803913at2"/>
<proteinExistence type="predicted"/>
<evidence type="ECO:0000256" key="1">
    <source>
        <dbReference type="ARBA" id="ARBA00022763"/>
    </source>
</evidence>
<dbReference type="GO" id="GO:0016787">
    <property type="term" value="F:hydrolase activity"/>
    <property type="evidence" value="ECO:0007669"/>
    <property type="project" value="UniProtKB-KW"/>
</dbReference>
<accession>A0A563DHY4</accession>
<keyword evidence="11" id="KW-0540">Nuclease</keyword>
<feature type="domain" description="GIY-YIG" evidence="10">
    <location>
        <begin position="17"/>
        <end position="93"/>
    </location>
</feature>
<dbReference type="Proteomes" id="UP000319499">
    <property type="component" value="Unassembled WGS sequence"/>
</dbReference>
<dbReference type="GO" id="GO:0009432">
    <property type="term" value="P:SOS response"/>
    <property type="evidence" value="ECO:0007669"/>
    <property type="project" value="UniProtKB-KW"/>
</dbReference>
<gene>
    <name evidence="11" type="ORF">ETU09_02975</name>
</gene>
<keyword evidence="2" id="KW-0228">DNA excision</keyword>
<keyword evidence="6" id="KW-0742">SOS response</keyword>
<dbReference type="InterPro" id="IPR047296">
    <property type="entry name" value="GIY-YIG_UvrC_Cho"/>
</dbReference>
<evidence type="ECO:0000256" key="4">
    <source>
        <dbReference type="ARBA" id="ARBA00022881"/>
    </source>
</evidence>
<keyword evidence="4" id="KW-0267">Excision nuclease</keyword>
<keyword evidence="1" id="KW-0227">DNA damage</keyword>
<dbReference type="SUPFAM" id="SSF82771">
    <property type="entry name" value="GIY-YIG endonuclease"/>
    <property type="match status" value="1"/>
</dbReference>
<dbReference type="GO" id="GO:0006289">
    <property type="term" value="P:nucleotide-excision repair"/>
    <property type="evidence" value="ECO:0007669"/>
    <property type="project" value="InterPro"/>
</dbReference>
<reference evidence="11 12" key="1">
    <citation type="submission" date="2019-02" db="EMBL/GenBank/DDBJ databases">
        <title>Apibacter muscae sp. nov.: a novel member of the house fly microbiota.</title>
        <authorList>
            <person name="Park R."/>
        </authorList>
    </citation>
    <scope>NUCLEOTIDE SEQUENCE [LARGE SCALE GENOMIC DNA]</scope>
    <source>
        <strain evidence="11 12">AL1</strain>
    </source>
</reference>
<protein>
    <recommendedName>
        <fullName evidence="7">Excinuclease cho</fullName>
    </recommendedName>
    <alternativeName>
        <fullName evidence="9">Endonuclease cho</fullName>
    </alternativeName>
    <alternativeName>
        <fullName evidence="8">UvrC homolog protein</fullName>
    </alternativeName>
</protein>
<evidence type="ECO:0000256" key="9">
    <source>
        <dbReference type="ARBA" id="ARBA00042732"/>
    </source>
</evidence>
<keyword evidence="5" id="KW-0234">DNA repair</keyword>
<comment type="caution">
    <text evidence="11">The sequence shown here is derived from an EMBL/GenBank/DDBJ whole genome shotgun (WGS) entry which is preliminary data.</text>
</comment>
<keyword evidence="11" id="KW-0255">Endonuclease</keyword>
<dbReference type="PANTHER" id="PTHR30562:SF10">
    <property type="entry name" value="EXCINUCLEASE CHO"/>
    <property type="match status" value="1"/>
</dbReference>
<sequence>MTLNDRLKNLVDSIPKNLCGVYYLFNDKNEIIYIGKSINIKKRLNQHFKSTDKKEIKLQNLSHFVQYENTGNELIALLRESELIKKHLPIFNRAQRKINFYYALYKETNEQGYHSLLIKKIDPALPEILTFTSLREAKNYLFKITEFYQLCQKINGLYKTQSSCFQYSIKECQGACIQKEDPKSYNARVNKFVGTTRLPKKDFLFELQGRTESEKGIVLIEKGAYKGFGFCPIPITSKEEMISYIEKKQDNKDVRKILYRHIKKKWLN</sequence>
<dbReference type="RefSeq" id="WP_146291810.1">
    <property type="nucleotide sequence ID" value="NZ_SELH01000014.1"/>
</dbReference>
<dbReference type="PROSITE" id="PS50164">
    <property type="entry name" value="GIY_YIG"/>
    <property type="match status" value="1"/>
</dbReference>
<dbReference type="CDD" id="cd10434">
    <property type="entry name" value="GIY-YIG_UvrC_Cho"/>
    <property type="match status" value="1"/>
</dbReference>
<dbReference type="AlphaFoldDB" id="A0A563DHY4"/>
<dbReference type="InterPro" id="IPR050066">
    <property type="entry name" value="UvrABC_protein_C"/>
</dbReference>
<name>A0A563DHY4_9FLAO</name>